<dbReference type="InterPro" id="IPR010982">
    <property type="entry name" value="Lambda_DNA-bd_dom_sf"/>
</dbReference>
<dbReference type="SUPFAM" id="SSF47413">
    <property type="entry name" value="lambda repressor-like DNA-binding domains"/>
    <property type="match status" value="1"/>
</dbReference>
<accession>A0ABX3UX58</accession>
<gene>
    <name evidence="5" type="ORF">HA46_03790</name>
</gene>
<evidence type="ECO:0000256" key="3">
    <source>
        <dbReference type="ARBA" id="ARBA00023163"/>
    </source>
</evidence>
<dbReference type="SUPFAM" id="SSF53822">
    <property type="entry name" value="Periplasmic binding protein-like I"/>
    <property type="match status" value="1"/>
</dbReference>
<dbReference type="Gene3D" id="1.10.260.40">
    <property type="entry name" value="lambda repressor-like DNA-binding domains"/>
    <property type="match status" value="1"/>
</dbReference>
<evidence type="ECO:0000259" key="4">
    <source>
        <dbReference type="PROSITE" id="PS50932"/>
    </source>
</evidence>
<keyword evidence="6" id="KW-1185">Reference proteome</keyword>
<proteinExistence type="predicted"/>
<evidence type="ECO:0000256" key="1">
    <source>
        <dbReference type="ARBA" id="ARBA00023015"/>
    </source>
</evidence>
<keyword evidence="3" id="KW-0804">Transcription</keyword>
<comment type="caution">
    <text evidence="5">The sequence shown here is derived from an EMBL/GenBank/DDBJ whole genome shotgun (WGS) entry which is preliminary data.</text>
</comment>
<dbReference type="EMBL" id="MLJJ01000005">
    <property type="protein sequence ID" value="ORN02378.1"/>
    <property type="molecule type" value="Genomic_DNA"/>
</dbReference>
<dbReference type="SMART" id="SM00354">
    <property type="entry name" value="HTH_LACI"/>
    <property type="match status" value="1"/>
</dbReference>
<keyword evidence="2" id="KW-0238">DNA-binding</keyword>
<dbReference type="Proteomes" id="UP000193785">
    <property type="component" value="Unassembled WGS sequence"/>
</dbReference>
<feature type="domain" description="HTH lacI-type" evidence="4">
    <location>
        <begin position="9"/>
        <end position="51"/>
    </location>
</feature>
<keyword evidence="1" id="KW-0805">Transcription regulation</keyword>
<evidence type="ECO:0000256" key="2">
    <source>
        <dbReference type="ARBA" id="ARBA00023125"/>
    </source>
</evidence>
<dbReference type="Pfam" id="PF13407">
    <property type="entry name" value="Peripla_BP_4"/>
    <property type="match status" value="1"/>
</dbReference>
<dbReference type="PANTHER" id="PTHR30146">
    <property type="entry name" value="LACI-RELATED TRANSCRIPTIONAL REPRESSOR"/>
    <property type="match status" value="1"/>
</dbReference>
<sequence>MPGAIMKKLTLEMVAKIAGVGIATVDRVLNERGGVSPETTRKVLKAARDIGLKRLLPEEYRHPWQIEVFLSNNGSSFFQQLVRYFSEAAGELGYRRITLHKTLVAESQPAKLAQSIIARSSTRDGIIVFGHDYPAVYRALALCRSRGVPVITIVTDLPDADRLCHVGIDQYQAGRTAGLLMSKVVHQPGDIVMVSGRFDYWAHRQRIAGFREVMMQRAPQRHLREVLFGLDQRETIRTLLDQSLAQSQHVAGLYNTGMGNSEVSETLRAHQLLGRCGYITHELYSVTRRLLRHNELDFALDQNAQQHARLAIELLLRHLESGYQPDIYRDGNVALRLFTAENVA</sequence>
<organism evidence="5 6">
    <name type="scientific">Pantoea septica</name>
    <dbReference type="NCBI Taxonomy" id="472695"/>
    <lineage>
        <taxon>Bacteria</taxon>
        <taxon>Pseudomonadati</taxon>
        <taxon>Pseudomonadota</taxon>
        <taxon>Gammaproteobacteria</taxon>
        <taxon>Enterobacterales</taxon>
        <taxon>Erwiniaceae</taxon>
        <taxon>Pantoea</taxon>
    </lineage>
</organism>
<name>A0ABX3UX58_9GAMM</name>
<evidence type="ECO:0000313" key="6">
    <source>
        <dbReference type="Proteomes" id="UP000193785"/>
    </source>
</evidence>
<dbReference type="Gene3D" id="3.40.50.2300">
    <property type="match status" value="2"/>
</dbReference>
<dbReference type="CDD" id="cd06307">
    <property type="entry name" value="PBP1_sugar_binding"/>
    <property type="match status" value="1"/>
</dbReference>
<protein>
    <submittedName>
        <fullName evidence="5">Transcriptional regulator</fullName>
    </submittedName>
</protein>
<dbReference type="InterPro" id="IPR000843">
    <property type="entry name" value="HTH_LacI"/>
</dbReference>
<dbReference type="CDD" id="cd01392">
    <property type="entry name" value="HTH_LacI"/>
    <property type="match status" value="1"/>
</dbReference>
<dbReference type="PANTHER" id="PTHR30146:SF152">
    <property type="entry name" value="TRANSCRIPTIONAL REGULATORY PROTEIN"/>
    <property type="match status" value="1"/>
</dbReference>
<reference evidence="5 6" key="1">
    <citation type="journal article" date="2017" name="Antonie Van Leeuwenhoek">
        <title>Phylogenomic resolution of the bacterial genus Pantoea and its relationship with Erwinia and Tatumella.</title>
        <authorList>
            <person name="Palmer M."/>
            <person name="Steenkamp E.T."/>
            <person name="Coetzee M.P."/>
            <person name="Chan W.Y."/>
            <person name="van Zyl E."/>
            <person name="De Maayer P."/>
            <person name="Coutinho T.A."/>
            <person name="Blom J."/>
            <person name="Smits T.H."/>
            <person name="Duffy B."/>
            <person name="Venter S.N."/>
        </authorList>
    </citation>
    <scope>NUCLEOTIDE SEQUENCE [LARGE SCALE GENOMIC DNA]</scope>
    <source>
        <strain evidence="5 6">LMG 5345</strain>
    </source>
</reference>
<dbReference type="InterPro" id="IPR025997">
    <property type="entry name" value="SBP_2_dom"/>
</dbReference>
<dbReference type="Pfam" id="PF00356">
    <property type="entry name" value="LacI"/>
    <property type="match status" value="1"/>
</dbReference>
<evidence type="ECO:0000313" key="5">
    <source>
        <dbReference type="EMBL" id="ORN02378.1"/>
    </source>
</evidence>
<dbReference type="PROSITE" id="PS50932">
    <property type="entry name" value="HTH_LACI_2"/>
    <property type="match status" value="1"/>
</dbReference>
<dbReference type="InterPro" id="IPR028082">
    <property type="entry name" value="Peripla_BP_I"/>
</dbReference>